<reference evidence="2" key="2">
    <citation type="submission" date="2025-09" db="UniProtKB">
        <authorList>
            <consortium name="Ensembl"/>
        </authorList>
    </citation>
    <scope>IDENTIFICATION</scope>
</reference>
<keyword evidence="3" id="KW-1185">Reference proteome</keyword>
<feature type="domain" description="CARD" evidence="1">
    <location>
        <begin position="13"/>
        <end position="106"/>
    </location>
</feature>
<accession>A0A669C994</accession>
<organism evidence="2 3">
    <name type="scientific">Oreochromis niloticus</name>
    <name type="common">Nile tilapia</name>
    <name type="synonym">Tilapia nilotica</name>
    <dbReference type="NCBI Taxonomy" id="8128"/>
    <lineage>
        <taxon>Eukaryota</taxon>
        <taxon>Metazoa</taxon>
        <taxon>Chordata</taxon>
        <taxon>Craniata</taxon>
        <taxon>Vertebrata</taxon>
        <taxon>Euteleostomi</taxon>
        <taxon>Actinopterygii</taxon>
        <taxon>Neopterygii</taxon>
        <taxon>Teleostei</taxon>
        <taxon>Neoteleostei</taxon>
        <taxon>Acanthomorphata</taxon>
        <taxon>Ovalentaria</taxon>
        <taxon>Cichlomorphae</taxon>
        <taxon>Cichliformes</taxon>
        <taxon>Cichlidae</taxon>
        <taxon>African cichlids</taxon>
        <taxon>Pseudocrenilabrinae</taxon>
        <taxon>Oreochromini</taxon>
        <taxon>Oreochromis</taxon>
    </lineage>
</organism>
<dbReference type="Pfam" id="PF00619">
    <property type="entry name" value="CARD"/>
    <property type="match status" value="1"/>
</dbReference>
<dbReference type="InterPro" id="IPR001315">
    <property type="entry name" value="CARD"/>
</dbReference>
<dbReference type="SUPFAM" id="SSF47986">
    <property type="entry name" value="DEATH domain"/>
    <property type="match status" value="1"/>
</dbReference>
<dbReference type="InterPro" id="IPR011029">
    <property type="entry name" value="DEATH-like_dom_sf"/>
</dbReference>
<evidence type="ECO:0000259" key="1">
    <source>
        <dbReference type="PROSITE" id="PS50209"/>
    </source>
</evidence>
<dbReference type="Gene3D" id="1.10.533.10">
    <property type="entry name" value="Death Domain, Fas"/>
    <property type="match status" value="1"/>
</dbReference>
<reference evidence="2" key="1">
    <citation type="submission" date="2025-08" db="UniProtKB">
        <authorList>
            <consortium name="Ensembl"/>
        </authorList>
    </citation>
    <scope>IDENTIFICATION</scope>
</reference>
<dbReference type="AlphaFoldDB" id="A0A669C994"/>
<dbReference type="Proteomes" id="UP000005207">
    <property type="component" value="Unplaced"/>
</dbReference>
<evidence type="ECO:0000313" key="2">
    <source>
        <dbReference type="Ensembl" id="ENSONIP00000044353.1"/>
    </source>
</evidence>
<dbReference type="Ensembl" id="ENSONIT00000033988.1">
    <property type="protein sequence ID" value="ENSONIP00000044353.1"/>
    <property type="gene ID" value="ENSONIG00000035695.1"/>
</dbReference>
<dbReference type="InParanoid" id="A0A669C994"/>
<dbReference type="GeneTree" id="ENSGT00940000176853"/>
<protein>
    <recommendedName>
        <fullName evidence="1">CARD domain-containing protein</fullName>
    </recommendedName>
</protein>
<dbReference type="OMA" id="LQEWSLC"/>
<dbReference type="PROSITE" id="PS50209">
    <property type="entry name" value="CARD"/>
    <property type="match status" value="1"/>
</dbReference>
<evidence type="ECO:0000313" key="3">
    <source>
        <dbReference type="Proteomes" id="UP000005207"/>
    </source>
</evidence>
<dbReference type="GO" id="GO:0042981">
    <property type="term" value="P:regulation of apoptotic process"/>
    <property type="evidence" value="ECO:0007669"/>
    <property type="project" value="InterPro"/>
</dbReference>
<name>A0A669C994_ORENI</name>
<sequence length="122" mass="13692">MMKEPVEEPPIKEASSAAEELATVRTEFVSRVSTEILTQLLEALVTAHVFNDLEKRRIIEGNPVTADRARCTIDIVINKGKKASRIMISHLSTKDPCLWSELCSSSDQQHLLKCKRGNNLFL</sequence>
<proteinExistence type="predicted"/>